<dbReference type="EMBL" id="JASBWS010000065">
    <property type="protein sequence ID" value="KAJ9102215.1"/>
    <property type="molecule type" value="Genomic_DNA"/>
</dbReference>
<evidence type="ECO:0000313" key="2">
    <source>
        <dbReference type="Proteomes" id="UP001230649"/>
    </source>
</evidence>
<dbReference type="Proteomes" id="UP001230649">
    <property type="component" value="Unassembled WGS sequence"/>
</dbReference>
<protein>
    <submittedName>
        <fullName evidence="1">Uncharacterized protein</fullName>
    </submittedName>
</protein>
<proteinExistence type="predicted"/>
<reference evidence="1" key="1">
    <citation type="submission" date="2023-04" db="EMBL/GenBank/DDBJ databases">
        <title>Draft Genome sequencing of Naganishia species isolated from polar environments using Oxford Nanopore Technology.</title>
        <authorList>
            <person name="Leo P."/>
            <person name="Venkateswaran K."/>
        </authorList>
    </citation>
    <scope>NUCLEOTIDE SEQUENCE</scope>
    <source>
        <strain evidence="1">MNA-CCFEE 5262</strain>
    </source>
</reference>
<evidence type="ECO:0000313" key="1">
    <source>
        <dbReference type="EMBL" id="KAJ9102215.1"/>
    </source>
</evidence>
<sequence>MHVFITGASGLIGSYTTQYLLDHGHSVTAVDIVPLPERIKLPEGSVFEKVDVTDFVAVEKAMLRIPCDGVIHLGAIPNPHTGADVRTTHNVNVTGSYNVLRTAADQGIKRIVQASSINAVGLLFTHDSRRIIDELPLTEESPRRPEDPYSLSKVICEIQADSLCRLYDDLRITSLRFHHFCEPELAVSRARHEDFWSWLSRDAAASACLLGLTANEPSFTKGHEQFFILYDQLVFGKACKEIEDGFYDEAIKDGMDPDTVSAEELVRLYYPGTKLREGWWSAENPRRGFYDTTKAKKMLGWTHEEQPC</sequence>
<accession>A0ACC2VT02</accession>
<organism evidence="1 2">
    <name type="scientific">Naganishia adeliensis</name>
    <dbReference type="NCBI Taxonomy" id="92952"/>
    <lineage>
        <taxon>Eukaryota</taxon>
        <taxon>Fungi</taxon>
        <taxon>Dikarya</taxon>
        <taxon>Basidiomycota</taxon>
        <taxon>Agaricomycotina</taxon>
        <taxon>Tremellomycetes</taxon>
        <taxon>Filobasidiales</taxon>
        <taxon>Filobasidiaceae</taxon>
        <taxon>Naganishia</taxon>
    </lineage>
</organism>
<name>A0ACC2VT02_9TREE</name>
<keyword evidence="2" id="KW-1185">Reference proteome</keyword>
<gene>
    <name evidence="1" type="ORF">QFC20_005044</name>
</gene>
<comment type="caution">
    <text evidence="1">The sequence shown here is derived from an EMBL/GenBank/DDBJ whole genome shotgun (WGS) entry which is preliminary data.</text>
</comment>